<accession>A0A5C2RV26</accession>
<evidence type="ECO:0000313" key="1">
    <source>
        <dbReference type="EMBL" id="RPD54337.1"/>
    </source>
</evidence>
<reference evidence="1" key="1">
    <citation type="journal article" date="2018" name="Genome Biol. Evol.">
        <title>Genomics and development of Lentinus tigrinus, a white-rot wood-decaying mushroom with dimorphic fruiting bodies.</title>
        <authorList>
            <person name="Wu B."/>
            <person name="Xu Z."/>
            <person name="Knudson A."/>
            <person name="Carlson A."/>
            <person name="Chen N."/>
            <person name="Kovaka S."/>
            <person name="LaButti K."/>
            <person name="Lipzen A."/>
            <person name="Pennachio C."/>
            <person name="Riley R."/>
            <person name="Schakwitz W."/>
            <person name="Umezawa K."/>
            <person name="Ohm R.A."/>
            <person name="Grigoriev I.V."/>
            <person name="Nagy L.G."/>
            <person name="Gibbons J."/>
            <person name="Hibbett D."/>
        </authorList>
    </citation>
    <scope>NUCLEOTIDE SEQUENCE [LARGE SCALE GENOMIC DNA]</scope>
    <source>
        <strain evidence="1">ALCF2SS1-6</strain>
    </source>
</reference>
<dbReference type="OrthoDB" id="2739403at2759"/>
<keyword evidence="2" id="KW-1185">Reference proteome</keyword>
<dbReference type="Proteomes" id="UP000313359">
    <property type="component" value="Unassembled WGS sequence"/>
</dbReference>
<evidence type="ECO:0008006" key="3">
    <source>
        <dbReference type="Google" id="ProtNLM"/>
    </source>
</evidence>
<name>A0A5C2RV26_9APHY</name>
<organism evidence="1 2">
    <name type="scientific">Lentinus tigrinus ALCF2SS1-6</name>
    <dbReference type="NCBI Taxonomy" id="1328759"/>
    <lineage>
        <taxon>Eukaryota</taxon>
        <taxon>Fungi</taxon>
        <taxon>Dikarya</taxon>
        <taxon>Basidiomycota</taxon>
        <taxon>Agaricomycotina</taxon>
        <taxon>Agaricomycetes</taxon>
        <taxon>Polyporales</taxon>
        <taxon>Polyporaceae</taxon>
        <taxon>Lentinus</taxon>
    </lineage>
</organism>
<dbReference type="AlphaFoldDB" id="A0A5C2RV26"/>
<gene>
    <name evidence="1" type="ORF">L227DRAFT_616272</name>
</gene>
<evidence type="ECO:0000313" key="2">
    <source>
        <dbReference type="Proteomes" id="UP000313359"/>
    </source>
</evidence>
<sequence>MSLLTLNCDALQHLCTFVHGRDALNLALTCRTLHNVAISRVPVYIHCRTPSHLCKLWNLITTATEQALRIRSLTIDASAFEIGNVPFRHRVCADYCEFVGDLLGSVRNLTHLRVDLSVILSQDRRMGCSIASMTNLVHLELNQFPHEATEVLRELQSPVKSLHVDFRDTYIPLPSAEEFFTAVLGLKSLQALSIVSSKPWGHIHLPPPLPPHALLRCLVYCVPLSVPDCIVGLCSRLDTLALCSSNASVSAWLSEAPIPPLRHVVVTLGNLHLLVRLGSLTRARYIHVYQEQPVTPGSEELARLAHCLQVVQPLGLHFCISLRTRFSPSSCLGSETVPRLRCLGIGVLPDLDPSILAKDRCASFVEWLEVIPSCIVHFSLICLRLYIPTLTRNLCPFEKRTLSIPGEDGEIDPTNAAKLEAAALALRDVVRSLPQRLAEANIRLRYIALSIGHPTSMENCRDEIYDCHDTPALEWWWRVGDQDEGGSKVLTPITRAEGLRVWCAILDAEDDAALADIIREFVDLDRGPQH</sequence>
<protein>
    <recommendedName>
        <fullName evidence="3">F-box domain-containing protein</fullName>
    </recommendedName>
</protein>
<dbReference type="EMBL" id="ML122307">
    <property type="protein sequence ID" value="RPD54337.1"/>
    <property type="molecule type" value="Genomic_DNA"/>
</dbReference>
<proteinExistence type="predicted"/>